<organism evidence="1 2">
    <name type="scientific">Cichorium intybus</name>
    <name type="common">Chicory</name>
    <dbReference type="NCBI Taxonomy" id="13427"/>
    <lineage>
        <taxon>Eukaryota</taxon>
        <taxon>Viridiplantae</taxon>
        <taxon>Streptophyta</taxon>
        <taxon>Embryophyta</taxon>
        <taxon>Tracheophyta</taxon>
        <taxon>Spermatophyta</taxon>
        <taxon>Magnoliopsida</taxon>
        <taxon>eudicotyledons</taxon>
        <taxon>Gunneridae</taxon>
        <taxon>Pentapetalae</taxon>
        <taxon>asterids</taxon>
        <taxon>campanulids</taxon>
        <taxon>Asterales</taxon>
        <taxon>Asteraceae</taxon>
        <taxon>Cichorioideae</taxon>
        <taxon>Cichorieae</taxon>
        <taxon>Cichoriinae</taxon>
        <taxon>Cichorium</taxon>
    </lineage>
</organism>
<name>A0ACB8ZR36_CICIN</name>
<evidence type="ECO:0000313" key="2">
    <source>
        <dbReference type="Proteomes" id="UP001055811"/>
    </source>
</evidence>
<keyword evidence="2" id="KW-1185">Reference proteome</keyword>
<dbReference type="EMBL" id="CM042016">
    <property type="protein sequence ID" value="KAI3700176.1"/>
    <property type="molecule type" value="Genomic_DNA"/>
</dbReference>
<reference evidence="1 2" key="2">
    <citation type="journal article" date="2022" name="Mol. Ecol. Resour.">
        <title>The genomes of chicory, endive, great burdock and yacon provide insights into Asteraceae paleo-polyploidization history and plant inulin production.</title>
        <authorList>
            <person name="Fan W."/>
            <person name="Wang S."/>
            <person name="Wang H."/>
            <person name="Wang A."/>
            <person name="Jiang F."/>
            <person name="Liu H."/>
            <person name="Zhao H."/>
            <person name="Xu D."/>
            <person name="Zhang Y."/>
        </authorList>
    </citation>
    <scope>NUCLEOTIDE SEQUENCE [LARGE SCALE GENOMIC DNA]</scope>
    <source>
        <strain evidence="2">cv. Punajuju</strain>
        <tissue evidence="1">Leaves</tissue>
    </source>
</reference>
<gene>
    <name evidence="1" type="ORF">L2E82_44797</name>
</gene>
<sequence>MTPIQNPSIPTLSFFRLCDTDSLVFSFVNSFVCVNCGIKLRAIDHEPSAGEDPVGCRLLECWLHQYNAGGGGVGDKFESVTKSVLRTTFAPGFESAPGLPGSVAGTEDELATRIGAMRSEPGDATNGVTIDAAMTGEPDKSQTVTDHPFLSFPGCSLSLPNELSHFLQPLVSDGKDLL</sequence>
<accession>A0ACB8ZR36</accession>
<dbReference type="Proteomes" id="UP001055811">
    <property type="component" value="Linkage Group LG08"/>
</dbReference>
<comment type="caution">
    <text evidence="1">The sequence shown here is derived from an EMBL/GenBank/DDBJ whole genome shotgun (WGS) entry which is preliminary data.</text>
</comment>
<reference evidence="2" key="1">
    <citation type="journal article" date="2022" name="Mol. Ecol. Resour.">
        <title>The genomes of chicory, endive, great burdock and yacon provide insights into Asteraceae palaeo-polyploidization history and plant inulin production.</title>
        <authorList>
            <person name="Fan W."/>
            <person name="Wang S."/>
            <person name="Wang H."/>
            <person name="Wang A."/>
            <person name="Jiang F."/>
            <person name="Liu H."/>
            <person name="Zhao H."/>
            <person name="Xu D."/>
            <person name="Zhang Y."/>
        </authorList>
    </citation>
    <scope>NUCLEOTIDE SEQUENCE [LARGE SCALE GENOMIC DNA]</scope>
    <source>
        <strain evidence="2">cv. Punajuju</strain>
    </source>
</reference>
<proteinExistence type="predicted"/>
<evidence type="ECO:0000313" key="1">
    <source>
        <dbReference type="EMBL" id="KAI3700176.1"/>
    </source>
</evidence>
<protein>
    <submittedName>
        <fullName evidence="1">Uncharacterized protein</fullName>
    </submittedName>
</protein>